<dbReference type="InterPro" id="IPR016195">
    <property type="entry name" value="Pol/histidinol_Pase-like"/>
</dbReference>
<keyword evidence="1" id="KW-0347">Helicase</keyword>
<keyword evidence="1" id="KW-0378">Hydrolase</keyword>
<dbReference type="PANTHER" id="PTHR40084">
    <property type="entry name" value="PHOSPHOHYDROLASE, PHP FAMILY"/>
    <property type="match status" value="1"/>
</dbReference>
<gene>
    <name evidence="1" type="ORF">KL86APRO_10720</name>
</gene>
<organism evidence="1">
    <name type="scientific">uncultured Alphaproteobacteria bacterium</name>
    <dbReference type="NCBI Taxonomy" id="91750"/>
    <lineage>
        <taxon>Bacteria</taxon>
        <taxon>Pseudomonadati</taxon>
        <taxon>Pseudomonadota</taxon>
        <taxon>Alphaproteobacteria</taxon>
        <taxon>environmental samples</taxon>
    </lineage>
</organism>
<evidence type="ECO:0000313" key="1">
    <source>
        <dbReference type="EMBL" id="SBV96130.1"/>
    </source>
</evidence>
<keyword evidence="1" id="KW-0547">Nucleotide-binding</keyword>
<accession>A0A212J9M0</accession>
<dbReference type="Gene3D" id="3.20.20.140">
    <property type="entry name" value="Metal-dependent hydrolases"/>
    <property type="match status" value="1"/>
</dbReference>
<dbReference type="EMBL" id="FLUO01000001">
    <property type="protein sequence ID" value="SBV96130.1"/>
    <property type="molecule type" value="Genomic_DNA"/>
</dbReference>
<dbReference type="PANTHER" id="PTHR40084:SF1">
    <property type="entry name" value="PHOSPHOTRANSFERASE"/>
    <property type="match status" value="1"/>
</dbReference>
<name>A0A212J9M0_9PROT</name>
<dbReference type="CDD" id="cd19067">
    <property type="entry name" value="PfuEndoQ-like"/>
    <property type="match status" value="1"/>
</dbReference>
<dbReference type="AlphaFoldDB" id="A0A212J9M0"/>
<sequence length="291" mass="30708">MYADLHLHSRFAFNTSPALTVAALAAAAARAGLGLIGSGDALHPVWRAELCRDLEPAGGGLYRLRGGAGPLVMATVELSTVFRKAGRVRRVHHLVHLPDLEAAAALAAALDRFANLAGDGRPIFKLDARELFARVLDAVPEAFLVPAHIWTPWYGVLGANSGFETLEDCYGDLAGEIFAVETGLSADAEMIRRVSSLDRCRLLSGSDAHGLANLGREATAFDLAAPGFAAVRRALAAGEGYRGTVESFPEHGKYHWDGHRACGVRVDPAAEAEGPCPACGRPLTVGVARRG</sequence>
<keyword evidence="1" id="KW-0067">ATP-binding</keyword>
<dbReference type="GO" id="GO:0004386">
    <property type="term" value="F:helicase activity"/>
    <property type="evidence" value="ECO:0007669"/>
    <property type="project" value="UniProtKB-KW"/>
</dbReference>
<reference evidence="1" key="1">
    <citation type="submission" date="2016-04" db="EMBL/GenBank/DDBJ databases">
        <authorList>
            <person name="Evans L.H."/>
            <person name="Alamgir A."/>
            <person name="Owens N."/>
            <person name="Weber N.D."/>
            <person name="Virtaneva K."/>
            <person name="Barbian K."/>
            <person name="Babar A."/>
            <person name="Rosenke K."/>
        </authorList>
    </citation>
    <scope>NUCLEOTIDE SEQUENCE</scope>
    <source>
        <strain evidence="1">86</strain>
    </source>
</reference>
<protein>
    <submittedName>
        <fullName evidence="1">UvrD/REP helicase</fullName>
    </submittedName>
</protein>
<proteinExistence type="predicted"/>
<dbReference type="SUPFAM" id="SSF89550">
    <property type="entry name" value="PHP domain-like"/>
    <property type="match status" value="1"/>
</dbReference>